<sequence length="347" mass="38797">MALKLGIIGYGYMGHWHLRNAPRVEGVSVVAAYDIDPEKVQLARDEGLEAFDSLSAFLASNLFNVVLVSTPNDTHCALACAAMKAGKHVIVEKPVAMDAAQVDIMARTAKQCGVIFTVHQNRRWDKDYKIASEIINSGELGHVYSVQSRLHGSRGAMFGWRAEPEHGGGMIYDWGVHFTDQIMNLFGFDSIESVLCRIENVKTPDVEDYFYLTYILKSGLHVQMEIGTWVLNPLPRWMILGDLGTAYINDFSRNGKIIKIEKSAEHSEAVVTGEGTPTRTFAPRPKEEVMEFELPDTPADVREYYMNLRDAVDGKCEPIVKPEQVRAVMHVLDCAFESARTGRQVMI</sequence>
<comment type="caution">
    <text evidence="4">The sequence shown here is derived from an EMBL/GenBank/DDBJ whole genome shotgun (WGS) entry which is preliminary data.</text>
</comment>
<dbReference type="Pfam" id="PF02894">
    <property type="entry name" value="GFO_IDH_MocA_C"/>
    <property type="match status" value="1"/>
</dbReference>
<evidence type="ECO:0000259" key="2">
    <source>
        <dbReference type="Pfam" id="PF01408"/>
    </source>
</evidence>
<feature type="domain" description="Gfo/Idh/MocA-like oxidoreductase N-terminal" evidence="2">
    <location>
        <begin position="4"/>
        <end position="119"/>
    </location>
</feature>
<dbReference type="InterPro" id="IPR051317">
    <property type="entry name" value="Gfo/Idh/MocA_oxidoreduct"/>
</dbReference>
<dbReference type="EMBL" id="DVNK01000063">
    <property type="protein sequence ID" value="HIU47668.1"/>
    <property type="molecule type" value="Genomic_DNA"/>
</dbReference>
<evidence type="ECO:0000259" key="3">
    <source>
        <dbReference type="Pfam" id="PF02894"/>
    </source>
</evidence>
<proteinExistence type="inferred from homology"/>
<evidence type="ECO:0000313" key="5">
    <source>
        <dbReference type="Proteomes" id="UP000824123"/>
    </source>
</evidence>
<dbReference type="PANTHER" id="PTHR43708:SF8">
    <property type="entry name" value="OXIDOREDUCTASE"/>
    <property type="match status" value="1"/>
</dbReference>
<dbReference type="InterPro" id="IPR004104">
    <property type="entry name" value="Gfo/Idh/MocA-like_OxRdtase_C"/>
</dbReference>
<dbReference type="Pfam" id="PF01408">
    <property type="entry name" value="GFO_IDH_MocA"/>
    <property type="match status" value="1"/>
</dbReference>
<dbReference type="SUPFAM" id="SSF55347">
    <property type="entry name" value="Glyceraldehyde-3-phosphate dehydrogenase-like, C-terminal domain"/>
    <property type="match status" value="1"/>
</dbReference>
<evidence type="ECO:0000256" key="1">
    <source>
        <dbReference type="ARBA" id="ARBA00010928"/>
    </source>
</evidence>
<dbReference type="GO" id="GO:0000166">
    <property type="term" value="F:nucleotide binding"/>
    <property type="evidence" value="ECO:0007669"/>
    <property type="project" value="InterPro"/>
</dbReference>
<protein>
    <submittedName>
        <fullName evidence="4">Gfo/Idh/MocA family oxidoreductase</fullName>
    </submittedName>
</protein>
<dbReference type="InterPro" id="IPR000683">
    <property type="entry name" value="Gfo/Idh/MocA-like_OxRdtase_N"/>
</dbReference>
<reference evidence="4" key="2">
    <citation type="journal article" date="2021" name="PeerJ">
        <title>Extensive microbial diversity within the chicken gut microbiome revealed by metagenomics and culture.</title>
        <authorList>
            <person name="Gilroy R."/>
            <person name="Ravi A."/>
            <person name="Getino M."/>
            <person name="Pursley I."/>
            <person name="Horton D.L."/>
            <person name="Alikhan N.F."/>
            <person name="Baker D."/>
            <person name="Gharbi K."/>
            <person name="Hall N."/>
            <person name="Watson M."/>
            <person name="Adriaenssens E.M."/>
            <person name="Foster-Nyarko E."/>
            <person name="Jarju S."/>
            <person name="Secka A."/>
            <person name="Antonio M."/>
            <person name="Oren A."/>
            <person name="Chaudhuri R.R."/>
            <person name="La Ragione R."/>
            <person name="Hildebrand F."/>
            <person name="Pallen M.J."/>
        </authorList>
    </citation>
    <scope>NUCLEOTIDE SEQUENCE</scope>
    <source>
        <strain evidence="4">ChiSxjej2B14-8506</strain>
    </source>
</reference>
<name>A0A9D1LT94_9FIRM</name>
<reference evidence="4" key="1">
    <citation type="submission" date="2020-10" db="EMBL/GenBank/DDBJ databases">
        <authorList>
            <person name="Gilroy R."/>
        </authorList>
    </citation>
    <scope>NUCLEOTIDE SEQUENCE</scope>
    <source>
        <strain evidence="4">ChiSxjej2B14-8506</strain>
    </source>
</reference>
<dbReference type="AlphaFoldDB" id="A0A9D1LT94"/>
<feature type="domain" description="Gfo/Idh/MocA-like oxidoreductase C-terminal" evidence="3">
    <location>
        <begin position="133"/>
        <end position="347"/>
    </location>
</feature>
<organism evidence="4 5">
    <name type="scientific">Candidatus Fimadaptatus faecigallinarum</name>
    <dbReference type="NCBI Taxonomy" id="2840814"/>
    <lineage>
        <taxon>Bacteria</taxon>
        <taxon>Bacillati</taxon>
        <taxon>Bacillota</taxon>
        <taxon>Clostridia</taxon>
        <taxon>Eubacteriales</taxon>
        <taxon>Candidatus Fimadaptatus</taxon>
    </lineage>
</organism>
<gene>
    <name evidence="4" type="ORF">IAC59_10505</name>
</gene>
<dbReference type="SUPFAM" id="SSF51735">
    <property type="entry name" value="NAD(P)-binding Rossmann-fold domains"/>
    <property type="match status" value="1"/>
</dbReference>
<comment type="similarity">
    <text evidence="1">Belongs to the Gfo/Idh/MocA family.</text>
</comment>
<accession>A0A9D1LT94</accession>
<dbReference type="Gene3D" id="3.40.50.720">
    <property type="entry name" value="NAD(P)-binding Rossmann-like Domain"/>
    <property type="match status" value="1"/>
</dbReference>
<evidence type="ECO:0000313" key="4">
    <source>
        <dbReference type="EMBL" id="HIU47668.1"/>
    </source>
</evidence>
<dbReference type="PANTHER" id="PTHR43708">
    <property type="entry name" value="CONSERVED EXPRESSED OXIDOREDUCTASE (EUROFUNG)"/>
    <property type="match status" value="1"/>
</dbReference>
<dbReference type="Gene3D" id="3.30.360.10">
    <property type="entry name" value="Dihydrodipicolinate Reductase, domain 2"/>
    <property type="match status" value="1"/>
</dbReference>
<dbReference type="Proteomes" id="UP000824123">
    <property type="component" value="Unassembled WGS sequence"/>
</dbReference>
<dbReference type="InterPro" id="IPR036291">
    <property type="entry name" value="NAD(P)-bd_dom_sf"/>
</dbReference>